<name>A0A0A9AX77_ARUDO</name>
<evidence type="ECO:0000313" key="1">
    <source>
        <dbReference type="EMBL" id="JAD55711.1"/>
    </source>
</evidence>
<organism evidence="1">
    <name type="scientific">Arundo donax</name>
    <name type="common">Giant reed</name>
    <name type="synonym">Donax arundinaceus</name>
    <dbReference type="NCBI Taxonomy" id="35708"/>
    <lineage>
        <taxon>Eukaryota</taxon>
        <taxon>Viridiplantae</taxon>
        <taxon>Streptophyta</taxon>
        <taxon>Embryophyta</taxon>
        <taxon>Tracheophyta</taxon>
        <taxon>Spermatophyta</taxon>
        <taxon>Magnoliopsida</taxon>
        <taxon>Liliopsida</taxon>
        <taxon>Poales</taxon>
        <taxon>Poaceae</taxon>
        <taxon>PACMAD clade</taxon>
        <taxon>Arundinoideae</taxon>
        <taxon>Arundineae</taxon>
        <taxon>Arundo</taxon>
    </lineage>
</organism>
<dbReference type="AlphaFoldDB" id="A0A0A9AX77"/>
<sequence>MPTIHRCPVRSSCTQSNCMEGLYLLNAN</sequence>
<proteinExistence type="predicted"/>
<reference evidence="1" key="1">
    <citation type="submission" date="2014-09" db="EMBL/GenBank/DDBJ databases">
        <authorList>
            <person name="Magalhaes I.L.F."/>
            <person name="Oliveira U."/>
            <person name="Santos F.R."/>
            <person name="Vidigal T.H.D.A."/>
            <person name="Brescovit A.D."/>
            <person name="Santos A.J."/>
        </authorList>
    </citation>
    <scope>NUCLEOTIDE SEQUENCE</scope>
    <source>
        <tissue evidence="1">Shoot tissue taken approximately 20 cm above the soil surface</tissue>
    </source>
</reference>
<dbReference type="EMBL" id="GBRH01242184">
    <property type="protein sequence ID" value="JAD55711.1"/>
    <property type="molecule type" value="Transcribed_RNA"/>
</dbReference>
<reference evidence="1" key="2">
    <citation type="journal article" date="2015" name="Data Brief">
        <title>Shoot transcriptome of the giant reed, Arundo donax.</title>
        <authorList>
            <person name="Barrero R.A."/>
            <person name="Guerrero F.D."/>
            <person name="Moolhuijzen P."/>
            <person name="Goolsby J.A."/>
            <person name="Tidwell J."/>
            <person name="Bellgard S.E."/>
            <person name="Bellgard M.I."/>
        </authorList>
    </citation>
    <scope>NUCLEOTIDE SEQUENCE</scope>
    <source>
        <tissue evidence="1">Shoot tissue taken approximately 20 cm above the soil surface</tissue>
    </source>
</reference>
<protein>
    <submittedName>
        <fullName evidence="1">Uncharacterized protein</fullName>
    </submittedName>
</protein>
<accession>A0A0A9AX77</accession>